<accession>A0AAD3TNX2</accession>
<feature type="transmembrane region" description="Helical" evidence="8">
    <location>
        <begin position="229"/>
        <end position="251"/>
    </location>
</feature>
<dbReference type="SUPFAM" id="SSF103473">
    <property type="entry name" value="MFS general substrate transporter"/>
    <property type="match status" value="1"/>
</dbReference>
<evidence type="ECO:0000256" key="6">
    <source>
        <dbReference type="ARBA" id="ARBA00037968"/>
    </source>
</evidence>
<dbReference type="Gene3D" id="1.20.1250.20">
    <property type="entry name" value="MFS general substrate transporter like domains"/>
    <property type="match status" value="2"/>
</dbReference>
<dbReference type="EMBL" id="BTCM01000001">
    <property type="protein sequence ID" value="GMK53791.1"/>
    <property type="molecule type" value="Genomic_DNA"/>
</dbReference>
<keyword evidence="4 8" id="KW-1133">Transmembrane helix</keyword>
<dbReference type="PANTHER" id="PTHR43791">
    <property type="entry name" value="PERMEASE-RELATED"/>
    <property type="match status" value="1"/>
</dbReference>
<keyword evidence="3 8" id="KW-0812">Transmembrane</keyword>
<feature type="transmembrane region" description="Helical" evidence="8">
    <location>
        <begin position="115"/>
        <end position="132"/>
    </location>
</feature>
<dbReference type="Proteomes" id="UP001222932">
    <property type="component" value="Unassembled WGS sequence"/>
</dbReference>
<proteinExistence type="inferred from homology"/>
<evidence type="ECO:0000256" key="7">
    <source>
        <dbReference type="SAM" id="MobiDB-lite"/>
    </source>
</evidence>
<comment type="caution">
    <text evidence="9">The sequence shown here is derived from an EMBL/GenBank/DDBJ whole genome shotgun (WGS) entry which is preliminary data.</text>
</comment>
<name>A0AAD3TNX2_9TREE</name>
<feature type="transmembrane region" description="Helical" evidence="8">
    <location>
        <begin position="301"/>
        <end position="326"/>
    </location>
</feature>
<evidence type="ECO:0000256" key="2">
    <source>
        <dbReference type="ARBA" id="ARBA00022448"/>
    </source>
</evidence>
<dbReference type="GO" id="GO:0022857">
    <property type="term" value="F:transmembrane transporter activity"/>
    <property type="evidence" value="ECO:0007669"/>
    <property type="project" value="InterPro"/>
</dbReference>
<evidence type="ECO:0000256" key="1">
    <source>
        <dbReference type="ARBA" id="ARBA00004141"/>
    </source>
</evidence>
<evidence type="ECO:0000256" key="4">
    <source>
        <dbReference type="ARBA" id="ARBA00022989"/>
    </source>
</evidence>
<feature type="transmembrane region" description="Helical" evidence="8">
    <location>
        <begin position="366"/>
        <end position="383"/>
    </location>
</feature>
<feature type="transmembrane region" description="Helical" evidence="8">
    <location>
        <begin position="395"/>
        <end position="414"/>
    </location>
</feature>
<comment type="subcellular location">
    <subcellularLocation>
        <location evidence="1">Membrane</location>
        <topology evidence="1">Multi-pass membrane protein</topology>
    </subcellularLocation>
</comment>
<evidence type="ECO:0000256" key="8">
    <source>
        <dbReference type="SAM" id="Phobius"/>
    </source>
</evidence>
<dbReference type="PANTHER" id="PTHR43791:SF16">
    <property type="entry name" value="TRANSPORTER, PUTATIVE (AFU_ORTHOLOGUE AFUA_3G01840)-RELATED"/>
    <property type="match status" value="1"/>
</dbReference>
<feature type="transmembrane region" description="Helical" evidence="8">
    <location>
        <begin position="71"/>
        <end position="95"/>
    </location>
</feature>
<evidence type="ECO:0000313" key="10">
    <source>
        <dbReference type="Proteomes" id="UP001222932"/>
    </source>
</evidence>
<evidence type="ECO:0008006" key="11">
    <source>
        <dbReference type="Google" id="ProtNLM"/>
    </source>
</evidence>
<dbReference type="InterPro" id="IPR011701">
    <property type="entry name" value="MFS"/>
</dbReference>
<feature type="transmembrane region" description="Helical" evidence="8">
    <location>
        <begin position="452"/>
        <end position="479"/>
    </location>
</feature>
<keyword evidence="2" id="KW-0813">Transport</keyword>
<feature type="transmembrane region" description="Helical" evidence="8">
    <location>
        <begin position="426"/>
        <end position="446"/>
    </location>
</feature>
<dbReference type="AlphaFoldDB" id="A0AAD3TNX2"/>
<feature type="transmembrane region" description="Helical" evidence="8">
    <location>
        <begin position="169"/>
        <end position="190"/>
    </location>
</feature>
<reference evidence="9" key="1">
    <citation type="journal article" date="2023" name="BMC Genomics">
        <title>Chromosome-level genome assemblies of Cutaneotrichosporon spp. (Trichosporonales, Basidiomycota) reveal imbalanced evolution between nucleotide sequences and chromosome synteny.</title>
        <authorList>
            <person name="Kobayashi Y."/>
            <person name="Kayamori A."/>
            <person name="Aoki K."/>
            <person name="Shiwa Y."/>
            <person name="Matsutani M."/>
            <person name="Fujita N."/>
            <person name="Sugita T."/>
            <person name="Iwasaki W."/>
            <person name="Tanaka N."/>
            <person name="Takashima M."/>
        </authorList>
    </citation>
    <scope>NUCLEOTIDE SEQUENCE</scope>
    <source>
        <strain evidence="9">HIS016</strain>
    </source>
</reference>
<evidence type="ECO:0000256" key="5">
    <source>
        <dbReference type="ARBA" id="ARBA00023136"/>
    </source>
</evidence>
<feature type="transmembrane region" description="Helical" evidence="8">
    <location>
        <begin position="139"/>
        <end position="157"/>
    </location>
</feature>
<evidence type="ECO:0000313" key="9">
    <source>
        <dbReference type="EMBL" id="GMK53791.1"/>
    </source>
</evidence>
<protein>
    <recommendedName>
        <fullName evidence="11">MFS general substrate transporter</fullName>
    </recommendedName>
</protein>
<dbReference type="FunFam" id="1.20.1250.20:FF:000064">
    <property type="entry name" value="MFS allantoate transporter"/>
    <property type="match status" value="1"/>
</dbReference>
<feature type="transmembrane region" description="Helical" evidence="8">
    <location>
        <begin position="338"/>
        <end position="359"/>
    </location>
</feature>
<dbReference type="Pfam" id="PF07690">
    <property type="entry name" value="MFS_1"/>
    <property type="match status" value="1"/>
</dbReference>
<dbReference type="GO" id="GO:0016020">
    <property type="term" value="C:membrane"/>
    <property type="evidence" value="ECO:0007669"/>
    <property type="project" value="UniProtKB-SubCell"/>
</dbReference>
<feature type="region of interest" description="Disordered" evidence="7">
    <location>
        <begin position="1"/>
        <end position="28"/>
    </location>
</feature>
<feature type="transmembrane region" description="Helical" evidence="8">
    <location>
        <begin position="202"/>
        <end position="223"/>
    </location>
</feature>
<dbReference type="InterPro" id="IPR036259">
    <property type="entry name" value="MFS_trans_sf"/>
</dbReference>
<sequence>MATSTSSPSEDHKISIDNGPQDVEKRGSVSVVSHQHDFSKGHDKALDALGDDVVEMTDEQSRLVCRKIDKAILPILMWVYFLQILDKSCVGYGAAFGMKEQANLQGSQYSTISSAGYWAQLALCCGPTAFLIVKVRTNLLLGACILFWGTAMLGLAFSKNFGALLANRFLLGLFEAVAIPLFTVITATWYRRREQPLRIACWYGTNGVASMLGSLLAYGLSFIDSPHLYVYQILFLTVGLATVLTAPLLYWRLDNSPAEARFLTAEEKRWAIERLRDNQTGVETKTIKWNQVWETFYAPPMIFYALVTFCVNTGASVTNTFGPLIIRGFGFNSRQTMLLNIPFGFVQSCVCFAGCIMAARLGYKGFILMAFMIPCIFGSAMLFGLGERLNGVRIFSYYCIAFLFGCNPLIFSWLAANTGGHTKKSLSISLCNAASAVGNMVGPYMFTNGAPLYHAGLGGCLGIFSACFALCGALVLVLTAMNKRKEKQRVANGKPAKIANASMEKEYRRTTDGVLGQQAFDDLTDMQNDEFVYGI</sequence>
<keyword evidence="5 8" id="KW-0472">Membrane</keyword>
<evidence type="ECO:0000256" key="3">
    <source>
        <dbReference type="ARBA" id="ARBA00022692"/>
    </source>
</evidence>
<gene>
    <name evidence="9" type="ORF">CspeluHIS016_0103770</name>
</gene>
<reference evidence="9" key="2">
    <citation type="submission" date="2023-06" db="EMBL/GenBank/DDBJ databases">
        <authorList>
            <person name="Kobayashi Y."/>
            <person name="Kayamori A."/>
            <person name="Aoki K."/>
            <person name="Shiwa Y."/>
            <person name="Fujita N."/>
            <person name="Sugita T."/>
            <person name="Iwasaki W."/>
            <person name="Tanaka N."/>
            <person name="Takashima M."/>
        </authorList>
    </citation>
    <scope>NUCLEOTIDE SEQUENCE</scope>
    <source>
        <strain evidence="9">HIS016</strain>
    </source>
</reference>
<organism evidence="9 10">
    <name type="scientific">Cutaneotrichosporon spelunceum</name>
    <dbReference type="NCBI Taxonomy" id="1672016"/>
    <lineage>
        <taxon>Eukaryota</taxon>
        <taxon>Fungi</taxon>
        <taxon>Dikarya</taxon>
        <taxon>Basidiomycota</taxon>
        <taxon>Agaricomycotina</taxon>
        <taxon>Tremellomycetes</taxon>
        <taxon>Trichosporonales</taxon>
        <taxon>Trichosporonaceae</taxon>
        <taxon>Cutaneotrichosporon</taxon>
    </lineage>
</organism>
<comment type="similarity">
    <text evidence="6">Belongs to the major facilitator superfamily. Allantoate permease family.</text>
</comment>
<keyword evidence="10" id="KW-1185">Reference proteome</keyword>